<sequence length="165" mass="17546">MPPPEPARPDLGSGWRGVAALLLGIAVAGQVLWGEAKVVRAATAPAPVAALAPGLRTPLSDFVRSHVPAGQTILFVTEGHGIPELFGYYELSYAMAPRNTVWWAADGTATTVVDWWLDVSPGSPRLVQVASTKGATYLVFAGRPPPSDLSVVQLWRRAPDTIVRI</sequence>
<dbReference type="Proteomes" id="UP000612893">
    <property type="component" value="Unassembled WGS sequence"/>
</dbReference>
<keyword evidence="1" id="KW-0812">Transmembrane</keyword>
<protein>
    <submittedName>
        <fullName evidence="2">Uncharacterized protein</fullName>
    </submittedName>
</protein>
<reference evidence="2" key="1">
    <citation type="submission" date="2020-10" db="EMBL/GenBank/DDBJ databases">
        <title>Ca. Dormibacterota MAGs.</title>
        <authorList>
            <person name="Montgomery K."/>
        </authorList>
    </citation>
    <scope>NUCLEOTIDE SEQUENCE [LARGE SCALE GENOMIC DNA]</scope>
    <source>
        <strain evidence="2">SC8812_S17_10</strain>
    </source>
</reference>
<organism evidence="2 3">
    <name type="scientific">Candidatus Nephthysia bennettiae</name>
    <dbReference type="NCBI Taxonomy" id="3127016"/>
    <lineage>
        <taxon>Bacteria</taxon>
        <taxon>Bacillati</taxon>
        <taxon>Candidatus Dormiibacterota</taxon>
        <taxon>Candidatus Dormibacteria</taxon>
        <taxon>Candidatus Dormibacterales</taxon>
        <taxon>Candidatus Dormibacteraceae</taxon>
        <taxon>Candidatus Nephthysia</taxon>
    </lineage>
</organism>
<comment type="caution">
    <text evidence="2">The sequence shown here is derived from an EMBL/GenBank/DDBJ whole genome shotgun (WGS) entry which is preliminary data.</text>
</comment>
<keyword evidence="3" id="KW-1185">Reference proteome</keyword>
<evidence type="ECO:0000313" key="3">
    <source>
        <dbReference type="Proteomes" id="UP000612893"/>
    </source>
</evidence>
<evidence type="ECO:0000313" key="2">
    <source>
        <dbReference type="EMBL" id="MBJ7598351.1"/>
    </source>
</evidence>
<evidence type="ECO:0000256" key="1">
    <source>
        <dbReference type="SAM" id="Phobius"/>
    </source>
</evidence>
<accession>A0A934K8B5</accession>
<dbReference type="RefSeq" id="WP_338201276.1">
    <property type="nucleotide sequence ID" value="NZ_JAEKNR010000105.1"/>
</dbReference>
<name>A0A934K8B5_9BACT</name>
<gene>
    <name evidence="2" type="ORF">JF922_09740</name>
</gene>
<feature type="transmembrane region" description="Helical" evidence="1">
    <location>
        <begin position="15"/>
        <end position="33"/>
    </location>
</feature>
<dbReference type="AlphaFoldDB" id="A0A934K8B5"/>
<proteinExistence type="predicted"/>
<dbReference type="EMBL" id="JAEKNR010000105">
    <property type="protein sequence ID" value="MBJ7598351.1"/>
    <property type="molecule type" value="Genomic_DNA"/>
</dbReference>
<keyword evidence="1" id="KW-1133">Transmembrane helix</keyword>
<keyword evidence="1" id="KW-0472">Membrane</keyword>